<protein>
    <recommendedName>
        <fullName evidence="1">Amine oxidase domain-containing protein</fullName>
    </recommendedName>
</protein>
<feature type="domain" description="Amine oxidase" evidence="1">
    <location>
        <begin position="79"/>
        <end position="496"/>
    </location>
</feature>
<organism evidence="2 3">
    <name type="scientific">Colocasia esculenta</name>
    <name type="common">Wild taro</name>
    <name type="synonym">Arum esculentum</name>
    <dbReference type="NCBI Taxonomy" id="4460"/>
    <lineage>
        <taxon>Eukaryota</taxon>
        <taxon>Viridiplantae</taxon>
        <taxon>Streptophyta</taxon>
        <taxon>Embryophyta</taxon>
        <taxon>Tracheophyta</taxon>
        <taxon>Spermatophyta</taxon>
        <taxon>Magnoliopsida</taxon>
        <taxon>Liliopsida</taxon>
        <taxon>Araceae</taxon>
        <taxon>Aroideae</taxon>
        <taxon>Colocasieae</taxon>
        <taxon>Colocasia</taxon>
    </lineage>
</organism>
<evidence type="ECO:0000313" key="2">
    <source>
        <dbReference type="EMBL" id="MQM10588.1"/>
    </source>
</evidence>
<dbReference type="Pfam" id="PF01593">
    <property type="entry name" value="Amino_oxidase"/>
    <property type="match status" value="1"/>
</dbReference>
<keyword evidence="3" id="KW-1185">Reference proteome</keyword>
<evidence type="ECO:0000313" key="3">
    <source>
        <dbReference type="Proteomes" id="UP000652761"/>
    </source>
</evidence>
<dbReference type="InterPro" id="IPR036188">
    <property type="entry name" value="FAD/NAD-bd_sf"/>
</dbReference>
<reference evidence="2" key="1">
    <citation type="submission" date="2017-07" db="EMBL/GenBank/DDBJ databases">
        <title>Taro Niue Genome Assembly and Annotation.</title>
        <authorList>
            <person name="Atibalentja N."/>
            <person name="Keating K."/>
            <person name="Fields C.J."/>
        </authorList>
    </citation>
    <scope>NUCLEOTIDE SEQUENCE</scope>
    <source>
        <strain evidence="2">Niue_2</strain>
        <tissue evidence="2">Leaf</tissue>
    </source>
</reference>
<dbReference type="GO" id="GO:0016491">
    <property type="term" value="F:oxidoreductase activity"/>
    <property type="evidence" value="ECO:0007669"/>
    <property type="project" value="InterPro"/>
</dbReference>
<dbReference type="InterPro" id="IPR002937">
    <property type="entry name" value="Amino_oxidase"/>
</dbReference>
<accession>A0A843WVX0</accession>
<gene>
    <name evidence="2" type="ORF">Taro_043483</name>
</gene>
<dbReference type="EMBL" id="NMUH01004712">
    <property type="protein sequence ID" value="MQM10588.1"/>
    <property type="molecule type" value="Genomic_DNA"/>
</dbReference>
<sequence>MISLSPPPNAAASASLTPWHRARRHEHPHLPLPLGGRHGAVRTLAAAPSSSSSTSFSSAAVSAPPADEPRRAVVVGAGLAGLAAAIRLQAAGIPVVVLEASDGVGGRVRTDAVDGFLLDRGFQILITAYPEACRILDYAALDLQRFYSGALVYAGGGQFHRIADPLRHPVDGVASLLNPVGNPVDKLRVGLARFRAAVQSDADILTAAEVPIIDRLRAEGFTDSIIEGFFRPFFGGVFFDRELGTTSRLFEFVFKCLALGDNALPSRGIGAISEQLAARLKPGTIRLGSRAVAIDPETSDGRVATVSLEGGEVIKGELGVIVAVEGPKTEQLLPWAAGREDRRRRPPRSTTCLYYCAERAPLREPILLLNGSGEGMVNNMFFATNVAPSYAPPGKTLVSVSLIGAAPAEVEGADKELAAEVARELGGWFGEGEVAGWRHLRTYRVAYAQPDQCPPTEVVGRDPREGDGVYLCGDHMRSATFDGALASGRAAAEALIGDRVPSRGLRAIV</sequence>
<dbReference type="Proteomes" id="UP000652761">
    <property type="component" value="Unassembled WGS sequence"/>
</dbReference>
<name>A0A843WVX0_COLES</name>
<dbReference type="Gene3D" id="3.90.660.50">
    <property type="match status" value="1"/>
</dbReference>
<dbReference type="OrthoDB" id="5046242at2759"/>
<dbReference type="Gene3D" id="3.50.50.60">
    <property type="entry name" value="FAD/NAD(P)-binding domain"/>
    <property type="match status" value="2"/>
</dbReference>
<comment type="caution">
    <text evidence="2">The sequence shown here is derived from an EMBL/GenBank/DDBJ whole genome shotgun (WGS) entry which is preliminary data.</text>
</comment>
<dbReference type="AlphaFoldDB" id="A0A843WVX0"/>
<proteinExistence type="predicted"/>
<evidence type="ECO:0000259" key="1">
    <source>
        <dbReference type="Pfam" id="PF01593"/>
    </source>
</evidence>
<dbReference type="PANTHER" id="PTHR42841">
    <property type="entry name" value="AMINE OXIDASE"/>
    <property type="match status" value="1"/>
</dbReference>
<dbReference type="SUPFAM" id="SSF51905">
    <property type="entry name" value="FAD/NAD(P)-binding domain"/>
    <property type="match status" value="1"/>
</dbReference>